<reference evidence="2" key="1">
    <citation type="submission" date="2020-07" db="EMBL/GenBank/DDBJ databases">
        <title>Vallitalea pronyensis genome.</title>
        <authorList>
            <person name="Postec A."/>
        </authorList>
    </citation>
    <scope>NUCLEOTIDE SEQUENCE</scope>
    <source>
        <strain evidence="2">FatNI3</strain>
    </source>
</reference>
<dbReference type="RefSeq" id="WP_212697180.1">
    <property type="nucleotide sequence ID" value="NZ_CP058649.1"/>
</dbReference>
<keyword evidence="1" id="KW-0812">Transmembrane</keyword>
<evidence type="ECO:0000313" key="3">
    <source>
        <dbReference type="Proteomes" id="UP000683246"/>
    </source>
</evidence>
<accession>A0A8J8MHI5</accession>
<feature type="transmembrane region" description="Helical" evidence="1">
    <location>
        <begin position="6"/>
        <end position="26"/>
    </location>
</feature>
<keyword evidence="1" id="KW-1133">Transmembrane helix</keyword>
<feature type="transmembrane region" description="Helical" evidence="1">
    <location>
        <begin position="33"/>
        <end position="53"/>
    </location>
</feature>
<sequence length="157" mass="18384">MTQTQIILIFILLLGVGLSLSANNYIHSLVINIFLYHDPLSIIATRVIGLVLIVSSLLFIIGMYDICLIILSVVFITFTFLVIRGKTKAQRLARQREQELIKIHKNEIQARMHRMQQLRNKMDNKQKMRHVSPLSRMNRKWDDGRPTNQEIIDEFRK</sequence>
<organism evidence="2 3">
    <name type="scientific">Vallitalea pronyensis</name>
    <dbReference type="NCBI Taxonomy" id="1348613"/>
    <lineage>
        <taxon>Bacteria</taxon>
        <taxon>Bacillati</taxon>
        <taxon>Bacillota</taxon>
        <taxon>Clostridia</taxon>
        <taxon>Lachnospirales</taxon>
        <taxon>Vallitaleaceae</taxon>
        <taxon>Vallitalea</taxon>
    </lineage>
</organism>
<evidence type="ECO:0000256" key="1">
    <source>
        <dbReference type="SAM" id="Phobius"/>
    </source>
</evidence>
<proteinExistence type="predicted"/>
<feature type="transmembrane region" description="Helical" evidence="1">
    <location>
        <begin position="59"/>
        <end position="83"/>
    </location>
</feature>
<dbReference type="KEGG" id="vpy:HZI73_05100"/>
<dbReference type="Proteomes" id="UP000683246">
    <property type="component" value="Chromosome"/>
</dbReference>
<keyword evidence="1" id="KW-0472">Membrane</keyword>
<dbReference type="EMBL" id="CP058649">
    <property type="protein sequence ID" value="QUI21709.1"/>
    <property type="molecule type" value="Genomic_DNA"/>
</dbReference>
<protein>
    <submittedName>
        <fullName evidence="2">Uncharacterized protein</fullName>
    </submittedName>
</protein>
<keyword evidence="3" id="KW-1185">Reference proteome</keyword>
<gene>
    <name evidence="2" type="ORF">HZI73_05100</name>
</gene>
<name>A0A8J8MHI5_9FIRM</name>
<evidence type="ECO:0000313" key="2">
    <source>
        <dbReference type="EMBL" id="QUI21709.1"/>
    </source>
</evidence>
<dbReference type="AlphaFoldDB" id="A0A8J8MHI5"/>